<evidence type="ECO:0000313" key="3">
    <source>
        <dbReference type="Proteomes" id="UP001146793"/>
    </source>
</evidence>
<organism evidence="2 3">
    <name type="scientific">Anaeramoeba flamelloides</name>
    <dbReference type="NCBI Taxonomy" id="1746091"/>
    <lineage>
        <taxon>Eukaryota</taxon>
        <taxon>Metamonada</taxon>
        <taxon>Anaeramoebidae</taxon>
        <taxon>Anaeramoeba</taxon>
    </lineage>
</organism>
<comment type="caution">
    <text evidence="2">The sequence shown here is derived from an EMBL/GenBank/DDBJ whole genome shotgun (WGS) entry which is preliminary data.</text>
</comment>
<feature type="compositionally biased region" description="Low complexity" evidence="1">
    <location>
        <begin position="65"/>
        <end position="88"/>
    </location>
</feature>
<sequence>MTTLFGIGGFETDFSESGLPIDDNIEDISSNSESEMEEFPYQIVPKNLDCEVFSDYDEDSDYYEDLSNTNTTNSTTKKTNHSTKYSSNISKKKTQ</sequence>
<dbReference type="EMBL" id="JANTQA010000008">
    <property type="protein sequence ID" value="KAJ3451457.1"/>
    <property type="molecule type" value="Genomic_DNA"/>
</dbReference>
<feature type="region of interest" description="Disordered" evidence="1">
    <location>
        <begin position="61"/>
        <end position="95"/>
    </location>
</feature>
<proteinExistence type="predicted"/>
<gene>
    <name evidence="2" type="ORF">M0812_03202</name>
</gene>
<protein>
    <submittedName>
        <fullName evidence="2">Uncharacterized protein</fullName>
    </submittedName>
</protein>
<dbReference type="Proteomes" id="UP001146793">
    <property type="component" value="Unassembled WGS sequence"/>
</dbReference>
<evidence type="ECO:0000313" key="2">
    <source>
        <dbReference type="EMBL" id="KAJ3451457.1"/>
    </source>
</evidence>
<accession>A0AAV8AFD7</accession>
<evidence type="ECO:0000256" key="1">
    <source>
        <dbReference type="SAM" id="MobiDB-lite"/>
    </source>
</evidence>
<dbReference type="AlphaFoldDB" id="A0AAV8AFD7"/>
<reference evidence="2" key="1">
    <citation type="submission" date="2022-08" db="EMBL/GenBank/DDBJ databases">
        <title>Novel sulphate-reducing endosymbionts in the free-living metamonad Anaeramoeba.</title>
        <authorList>
            <person name="Jerlstrom-Hultqvist J."/>
            <person name="Cepicka I."/>
            <person name="Gallot-Lavallee L."/>
            <person name="Salas-Leiva D."/>
            <person name="Curtis B.A."/>
            <person name="Zahonova K."/>
            <person name="Pipaliya S."/>
            <person name="Dacks J."/>
            <person name="Roger A.J."/>
        </authorList>
    </citation>
    <scope>NUCLEOTIDE SEQUENCE</scope>
    <source>
        <strain evidence="2">Busselton2</strain>
    </source>
</reference>
<name>A0AAV8AFD7_9EUKA</name>